<accession>A0A151I9Y1</accession>
<organism evidence="1 2">
    <name type="scientific">Cyphomyrmex costatus</name>
    <dbReference type="NCBI Taxonomy" id="456900"/>
    <lineage>
        <taxon>Eukaryota</taxon>
        <taxon>Metazoa</taxon>
        <taxon>Ecdysozoa</taxon>
        <taxon>Arthropoda</taxon>
        <taxon>Hexapoda</taxon>
        <taxon>Insecta</taxon>
        <taxon>Pterygota</taxon>
        <taxon>Neoptera</taxon>
        <taxon>Endopterygota</taxon>
        <taxon>Hymenoptera</taxon>
        <taxon>Apocrita</taxon>
        <taxon>Aculeata</taxon>
        <taxon>Formicoidea</taxon>
        <taxon>Formicidae</taxon>
        <taxon>Myrmicinae</taxon>
        <taxon>Cyphomyrmex</taxon>
    </lineage>
</organism>
<reference evidence="1 2" key="1">
    <citation type="submission" date="2016-03" db="EMBL/GenBank/DDBJ databases">
        <title>Cyphomyrmex costatus WGS genome.</title>
        <authorList>
            <person name="Nygaard S."/>
            <person name="Hu H."/>
            <person name="Boomsma J."/>
            <person name="Zhang G."/>
        </authorList>
    </citation>
    <scope>NUCLEOTIDE SEQUENCE [LARGE SCALE GENOMIC DNA]</scope>
    <source>
        <strain evidence="1">MS0001</strain>
        <tissue evidence="1">Whole body</tissue>
    </source>
</reference>
<evidence type="ECO:0000313" key="1">
    <source>
        <dbReference type="EMBL" id="KYM95817.1"/>
    </source>
</evidence>
<gene>
    <name evidence="1" type="ORF">ALC62_13526</name>
</gene>
<proteinExistence type="predicted"/>
<evidence type="ECO:0000313" key="2">
    <source>
        <dbReference type="Proteomes" id="UP000078542"/>
    </source>
</evidence>
<dbReference type="EMBL" id="KQ978268">
    <property type="protein sequence ID" value="KYM95817.1"/>
    <property type="molecule type" value="Genomic_DNA"/>
</dbReference>
<dbReference type="Proteomes" id="UP000078542">
    <property type="component" value="Unassembled WGS sequence"/>
</dbReference>
<name>A0A151I9Y1_9HYME</name>
<dbReference type="AlphaFoldDB" id="A0A151I9Y1"/>
<keyword evidence="2" id="KW-1185">Reference proteome</keyword>
<sequence>MDIDPLILSRKRNLESSGLSSSVKKPYRSTRILTSMENAPIDNASNVSAVEKRASVSFPPTTPGEDNMLKTSVRHRMYNNKDLPPYVVHVHSVSTNGDHDSGSVPAPLHPTVVGSILVSIIGNDILETKKNGKGKISVELRSYTAANNLVTNNSLAKHNLKAFIPLHRVLRTGIIKDVPQEIDVEKIQESLCSPCKVVEVKEAHPEGENCHLQALARQSPRCINCMGNHLATSHECPVIQEHKAVLRLAATENISLVEAKTKIRYSNENSRSLPMSDPRVDFQNFPLLDVRSGDNVYDSKQRVGNAHNISASPSYADKIRHKIMMETFRGVFLPPPDPRFVEVLVKILITV</sequence>
<dbReference type="STRING" id="456900.A0A151I9Y1"/>
<protein>
    <submittedName>
        <fullName evidence="1">Uncharacterized protein</fullName>
    </submittedName>
</protein>